<evidence type="ECO:0000256" key="2">
    <source>
        <dbReference type="ARBA" id="ARBA00023002"/>
    </source>
</evidence>
<comment type="similarity">
    <text evidence="1">Belongs to the short-chain dehydrogenases/reductases (SDR) family.</text>
</comment>
<dbReference type="Proteomes" id="UP000198802">
    <property type="component" value="Unassembled WGS sequence"/>
</dbReference>
<dbReference type="InterPro" id="IPR036291">
    <property type="entry name" value="NAD(P)-bd_dom_sf"/>
</dbReference>
<dbReference type="EMBL" id="FAOZ01000027">
    <property type="protein sequence ID" value="CUU59330.1"/>
    <property type="molecule type" value="Genomic_DNA"/>
</dbReference>
<dbReference type="PROSITE" id="PS00061">
    <property type="entry name" value="ADH_SHORT"/>
    <property type="match status" value="1"/>
</dbReference>
<dbReference type="AlphaFoldDB" id="A0A0S4QWG1"/>
<evidence type="ECO:0000313" key="4">
    <source>
        <dbReference type="Proteomes" id="UP000198802"/>
    </source>
</evidence>
<dbReference type="PANTHER" id="PTHR42879">
    <property type="entry name" value="3-OXOACYL-(ACYL-CARRIER-PROTEIN) REDUCTASE"/>
    <property type="match status" value="1"/>
</dbReference>
<dbReference type="Gene3D" id="3.40.50.720">
    <property type="entry name" value="NAD(P)-binding Rossmann-like Domain"/>
    <property type="match status" value="1"/>
</dbReference>
<name>A0A0S4QWG1_9ACTN</name>
<accession>A0A0S4QWG1</accession>
<organism evidence="3 4">
    <name type="scientific">Parafrankia irregularis</name>
    <dbReference type="NCBI Taxonomy" id="795642"/>
    <lineage>
        <taxon>Bacteria</taxon>
        <taxon>Bacillati</taxon>
        <taxon>Actinomycetota</taxon>
        <taxon>Actinomycetes</taxon>
        <taxon>Frankiales</taxon>
        <taxon>Frankiaceae</taxon>
        <taxon>Parafrankia</taxon>
    </lineage>
</organism>
<keyword evidence="4" id="KW-1185">Reference proteome</keyword>
<sequence length="283" mass="29037">MVGSVEGHSILVTGGGTGIGSGIAAALAHEGAWVTICGRTQATLESAAEGINAKVGREAVTWHVADVTNESDVQRVVAAAAQWRDGLDGVVANAGGGGALAPLHLQKVSEFERVISLNVIGTFLLAKHAVPIFARAGKGSFVGLSSIAGHLTHPFFGAYPVAKAGVEALIRNAADEYGEAGIRFNAVRPGLTATEIMGFVQPGTPVYESYDANSPLGGATQVDDVAQLIVFLLSDRASRITGQIVNIDGGTSVRRGPDWSAVVEPRFGGHEVALGRAEPPAKG</sequence>
<reference evidence="4" key="1">
    <citation type="submission" date="2015-11" db="EMBL/GenBank/DDBJ databases">
        <authorList>
            <person name="Varghese N."/>
        </authorList>
    </citation>
    <scope>NUCLEOTIDE SEQUENCE [LARGE SCALE GENOMIC DNA]</scope>
    <source>
        <strain evidence="4">DSM 45899</strain>
    </source>
</reference>
<dbReference type="Pfam" id="PF13561">
    <property type="entry name" value="adh_short_C2"/>
    <property type="match status" value="1"/>
</dbReference>
<dbReference type="RefSeq" id="WP_091283351.1">
    <property type="nucleotide sequence ID" value="NZ_FAOZ01000027.1"/>
</dbReference>
<evidence type="ECO:0000313" key="3">
    <source>
        <dbReference type="EMBL" id="CUU59330.1"/>
    </source>
</evidence>
<proteinExistence type="inferred from homology"/>
<dbReference type="InterPro" id="IPR050259">
    <property type="entry name" value="SDR"/>
</dbReference>
<dbReference type="CDD" id="cd05233">
    <property type="entry name" value="SDR_c"/>
    <property type="match status" value="1"/>
</dbReference>
<dbReference type="SUPFAM" id="SSF51735">
    <property type="entry name" value="NAD(P)-binding Rossmann-fold domains"/>
    <property type="match status" value="1"/>
</dbReference>
<dbReference type="InterPro" id="IPR020904">
    <property type="entry name" value="Sc_DH/Rdtase_CS"/>
</dbReference>
<dbReference type="InterPro" id="IPR002347">
    <property type="entry name" value="SDR_fam"/>
</dbReference>
<protein>
    <submittedName>
        <fullName evidence="3">NAD(P)-dependent dehydrogenase, short-chain alcohol dehydrogenase family</fullName>
    </submittedName>
</protein>
<keyword evidence="2" id="KW-0560">Oxidoreductase</keyword>
<dbReference type="PRINTS" id="PR00081">
    <property type="entry name" value="GDHRDH"/>
</dbReference>
<evidence type="ECO:0000256" key="1">
    <source>
        <dbReference type="ARBA" id="ARBA00006484"/>
    </source>
</evidence>
<dbReference type="FunFam" id="3.40.50.720:FF:000084">
    <property type="entry name" value="Short-chain dehydrogenase reductase"/>
    <property type="match status" value="1"/>
</dbReference>
<gene>
    <name evidence="3" type="ORF">Ga0074812_1277</name>
</gene>
<dbReference type="GO" id="GO:0032787">
    <property type="term" value="P:monocarboxylic acid metabolic process"/>
    <property type="evidence" value="ECO:0007669"/>
    <property type="project" value="UniProtKB-ARBA"/>
</dbReference>
<dbReference type="GO" id="GO:0016491">
    <property type="term" value="F:oxidoreductase activity"/>
    <property type="evidence" value="ECO:0007669"/>
    <property type="project" value="UniProtKB-KW"/>
</dbReference>